<dbReference type="InterPro" id="IPR001932">
    <property type="entry name" value="PPM-type_phosphatase-like_dom"/>
</dbReference>
<dbReference type="PROSITE" id="PS51746">
    <property type="entry name" value="PPM_2"/>
    <property type="match status" value="1"/>
</dbReference>
<dbReference type="AlphaFoldDB" id="A0AAV6WP74"/>
<reference evidence="3" key="1">
    <citation type="submission" date="2019-10" db="EMBL/GenBank/DDBJ databases">
        <authorList>
            <person name="Zhang R."/>
            <person name="Pan Y."/>
            <person name="Wang J."/>
            <person name="Ma R."/>
            <person name="Yu S."/>
        </authorList>
    </citation>
    <scope>NUCLEOTIDE SEQUENCE</scope>
    <source>
        <strain evidence="3">LA-IB0</strain>
        <tissue evidence="3">Leaf</tissue>
    </source>
</reference>
<dbReference type="InterPro" id="IPR039123">
    <property type="entry name" value="PPTC7"/>
</dbReference>
<dbReference type="SUPFAM" id="SSF81606">
    <property type="entry name" value="PP2C-like"/>
    <property type="match status" value="1"/>
</dbReference>
<feature type="compositionally biased region" description="Acidic residues" evidence="1">
    <location>
        <begin position="530"/>
        <end position="550"/>
    </location>
</feature>
<organism evidence="3 4">
    <name type="scientific">Buddleja alternifolia</name>
    <dbReference type="NCBI Taxonomy" id="168488"/>
    <lineage>
        <taxon>Eukaryota</taxon>
        <taxon>Viridiplantae</taxon>
        <taxon>Streptophyta</taxon>
        <taxon>Embryophyta</taxon>
        <taxon>Tracheophyta</taxon>
        <taxon>Spermatophyta</taxon>
        <taxon>Magnoliopsida</taxon>
        <taxon>eudicotyledons</taxon>
        <taxon>Gunneridae</taxon>
        <taxon>Pentapetalae</taxon>
        <taxon>asterids</taxon>
        <taxon>lamiids</taxon>
        <taxon>Lamiales</taxon>
        <taxon>Scrophulariaceae</taxon>
        <taxon>Buddlejeae</taxon>
        <taxon>Buddleja</taxon>
    </lineage>
</organism>
<dbReference type="GO" id="GO:0004722">
    <property type="term" value="F:protein serine/threonine phosphatase activity"/>
    <property type="evidence" value="ECO:0007669"/>
    <property type="project" value="TreeGrafter"/>
</dbReference>
<evidence type="ECO:0000313" key="4">
    <source>
        <dbReference type="Proteomes" id="UP000826271"/>
    </source>
</evidence>
<evidence type="ECO:0000256" key="1">
    <source>
        <dbReference type="SAM" id="MobiDB-lite"/>
    </source>
</evidence>
<proteinExistence type="predicted"/>
<name>A0AAV6WP74_9LAMI</name>
<dbReference type="InterPro" id="IPR036457">
    <property type="entry name" value="PPM-type-like_dom_sf"/>
</dbReference>
<accession>A0AAV6WP74</accession>
<comment type="caution">
    <text evidence="3">The sequence shown here is derived from an EMBL/GenBank/DDBJ whole genome shotgun (WGS) entry which is preliminary data.</text>
</comment>
<dbReference type="PANTHER" id="PTHR12320:SF1">
    <property type="entry name" value="PROTEIN PHOSPHATASE PTC7 HOMOLOG"/>
    <property type="match status" value="1"/>
</dbReference>
<gene>
    <name evidence="3" type="ORF">BUALT_Bualt15G0072200</name>
</gene>
<feature type="domain" description="PPM-type phosphatase" evidence="2">
    <location>
        <begin position="615"/>
        <end position="853"/>
    </location>
</feature>
<sequence>MADHLSCSFMDFRSFTAKYYNLHSFLPSKHYSSALVHYHNSRINRRIKRSPLHLNLISKPSSPIPSSSELDVVSIHVKIIYDLYVFWMIVLVEHSDGSVLFRFGDPSEVAKNVEINEPETIKEEIENEVKDEYSLVKVLDGEYESEVMVKKLGREVKVSSSIELVDNTNSVVTSSESVAVVDEENVSSEELFEDSNEIESKEVEITSIPDTGNVEEIVIKENEDSSPQHVSTLDESCEIKNSISIEELPEEEIVDVATLQSISLKPGPVADSEHQNEVTELQTEETELQNELIEDSTNSVFGESLSMAPQLEPATNLSEAVEAQNSMQNVTSGDGSENDENDIVTIGMHTVIIGDGNGSEVNDVVAEAEPSECGTEERDEIVEDGSGSDVIELMPVSPRLEAEPTFDESNIVNTVKESSPPINIVEESQGKDGVESLTMNNQMPPYSISESETTEDVDNVGSRDLIKASVHEVTELKSTESATNSQEVLTTDVVLSSECGTTDGDESVEDGSESDVIELMAVSTRLEAEPALDEDTGNDIVEESTEDDNAESLTMHNEVPQNSILESKKTEDDDNVLSSESSDHVNASIYEVTELESTEFATNSQEVLTTNFVLSSGAAVLPHPSKVLTGGEDAYFVAGQTWLGVADGVGEWSLEGTSPGVYARELMKTCERLISDSNGDSINDPLELLKLSVAETHSPGSSAVLVAQFDGQALHVVNIGDSGFTILRHGTVYKRSSPTVHGFHFPLQIKKGEDPSHLAELYRFDLEEDDVIITATDGVFDNLYDQEISSIVLKSLAADRKLEEIAVILANKAQEIGKSASGRSPFADNAQAAGCAGYTGGKLDDVAVIISVVRKISNSQNL</sequence>
<dbReference type="EMBL" id="WHWC01000015">
    <property type="protein sequence ID" value="KAG8368693.1"/>
    <property type="molecule type" value="Genomic_DNA"/>
</dbReference>
<dbReference type="SMART" id="SM00332">
    <property type="entry name" value="PP2Cc"/>
    <property type="match status" value="1"/>
</dbReference>
<dbReference type="Gene3D" id="3.60.40.10">
    <property type="entry name" value="PPM-type phosphatase domain"/>
    <property type="match status" value="2"/>
</dbReference>
<evidence type="ECO:0000313" key="3">
    <source>
        <dbReference type="EMBL" id="KAG8368693.1"/>
    </source>
</evidence>
<dbReference type="PANTHER" id="PTHR12320">
    <property type="entry name" value="PROTEIN PHOSPHATASE 2C"/>
    <property type="match status" value="1"/>
</dbReference>
<protein>
    <recommendedName>
        <fullName evidence="2">PPM-type phosphatase domain-containing protein</fullName>
    </recommendedName>
</protein>
<dbReference type="Proteomes" id="UP000826271">
    <property type="component" value="Unassembled WGS sequence"/>
</dbReference>
<dbReference type="GO" id="GO:0009507">
    <property type="term" value="C:chloroplast"/>
    <property type="evidence" value="ECO:0007669"/>
    <property type="project" value="TreeGrafter"/>
</dbReference>
<dbReference type="SMART" id="SM00331">
    <property type="entry name" value="PP2C_SIG"/>
    <property type="match status" value="1"/>
</dbReference>
<feature type="compositionally biased region" description="Polar residues" evidence="1">
    <location>
        <begin position="551"/>
        <end position="565"/>
    </location>
</feature>
<feature type="region of interest" description="Disordered" evidence="1">
    <location>
        <begin position="527"/>
        <end position="582"/>
    </location>
</feature>
<keyword evidence="4" id="KW-1185">Reference proteome</keyword>
<evidence type="ECO:0000259" key="2">
    <source>
        <dbReference type="PROSITE" id="PS51746"/>
    </source>
</evidence>